<accession>A0A7J7HW39</accession>
<evidence type="ECO:0000313" key="1">
    <source>
        <dbReference type="EMBL" id="KAF5956637.1"/>
    </source>
</evidence>
<evidence type="ECO:0000313" key="2">
    <source>
        <dbReference type="Proteomes" id="UP000593564"/>
    </source>
</evidence>
<dbReference type="Proteomes" id="UP000593564">
    <property type="component" value="Unassembled WGS sequence"/>
</dbReference>
<name>A0A7J7HW39_CAMSI</name>
<dbReference type="AlphaFoldDB" id="A0A7J7HW39"/>
<reference evidence="1 2" key="2">
    <citation type="submission" date="2020-07" db="EMBL/GenBank/DDBJ databases">
        <title>Genome assembly of wild tea tree DASZ reveals pedigree and selection history of tea varieties.</title>
        <authorList>
            <person name="Zhang W."/>
        </authorList>
    </citation>
    <scope>NUCLEOTIDE SEQUENCE [LARGE SCALE GENOMIC DNA]</scope>
    <source>
        <strain evidence="2">cv. G240</strain>
        <tissue evidence="1">Leaf</tissue>
    </source>
</reference>
<protein>
    <submittedName>
        <fullName evidence="1">Uncharacterized protein</fullName>
    </submittedName>
</protein>
<keyword evidence="2" id="KW-1185">Reference proteome</keyword>
<reference evidence="2" key="1">
    <citation type="journal article" date="2020" name="Nat. Commun.">
        <title>Genome assembly of wild tea tree DASZ reveals pedigree and selection history of tea varieties.</title>
        <authorList>
            <person name="Zhang W."/>
            <person name="Zhang Y."/>
            <person name="Qiu H."/>
            <person name="Guo Y."/>
            <person name="Wan H."/>
            <person name="Zhang X."/>
            <person name="Scossa F."/>
            <person name="Alseekh S."/>
            <person name="Zhang Q."/>
            <person name="Wang P."/>
            <person name="Xu L."/>
            <person name="Schmidt M.H."/>
            <person name="Jia X."/>
            <person name="Li D."/>
            <person name="Zhu A."/>
            <person name="Guo F."/>
            <person name="Chen W."/>
            <person name="Ni D."/>
            <person name="Usadel B."/>
            <person name="Fernie A.R."/>
            <person name="Wen W."/>
        </authorList>
    </citation>
    <scope>NUCLEOTIDE SEQUENCE [LARGE SCALE GENOMIC DNA]</scope>
    <source>
        <strain evidence="2">cv. G240</strain>
    </source>
</reference>
<proteinExistence type="predicted"/>
<gene>
    <name evidence="1" type="ORF">HYC85_003862</name>
</gene>
<dbReference type="EMBL" id="JACBKZ010000002">
    <property type="protein sequence ID" value="KAF5956637.1"/>
    <property type="molecule type" value="Genomic_DNA"/>
</dbReference>
<comment type="caution">
    <text evidence="1">The sequence shown here is derived from an EMBL/GenBank/DDBJ whole genome shotgun (WGS) entry which is preliminary data.</text>
</comment>
<sequence length="102" mass="11899">MSLCSSIVIFDHAKDRPIIFSTFHPVVALLARKLQSTYAVSMIKPSSEGEREVLLEREDQIQYRRCSFQTRTRLIAEHWLIVEYKLADNRDNDELATEIMVN</sequence>
<organism evidence="1 2">
    <name type="scientific">Camellia sinensis</name>
    <name type="common">Tea plant</name>
    <name type="synonym">Thea sinensis</name>
    <dbReference type="NCBI Taxonomy" id="4442"/>
    <lineage>
        <taxon>Eukaryota</taxon>
        <taxon>Viridiplantae</taxon>
        <taxon>Streptophyta</taxon>
        <taxon>Embryophyta</taxon>
        <taxon>Tracheophyta</taxon>
        <taxon>Spermatophyta</taxon>
        <taxon>Magnoliopsida</taxon>
        <taxon>eudicotyledons</taxon>
        <taxon>Gunneridae</taxon>
        <taxon>Pentapetalae</taxon>
        <taxon>asterids</taxon>
        <taxon>Ericales</taxon>
        <taxon>Theaceae</taxon>
        <taxon>Camellia</taxon>
    </lineage>
</organism>